<dbReference type="EMBL" id="JACZZA010000018">
    <property type="protein sequence ID" value="MBE1162858.1"/>
    <property type="molecule type" value="Genomic_DNA"/>
</dbReference>
<evidence type="ECO:0000313" key="2">
    <source>
        <dbReference type="EMBL" id="MBE1162858.1"/>
    </source>
</evidence>
<feature type="chain" id="PRO_5045951295" description="Secreted protein" evidence="1">
    <location>
        <begin position="17"/>
        <end position="323"/>
    </location>
</feature>
<evidence type="ECO:0000313" key="3">
    <source>
        <dbReference type="Proteomes" id="UP000651010"/>
    </source>
</evidence>
<keyword evidence="1" id="KW-0732">Signal</keyword>
<dbReference type="RefSeq" id="WP_192557704.1">
    <property type="nucleotide sequence ID" value="NZ_JACZZA010000018.1"/>
</dbReference>
<evidence type="ECO:0008006" key="4">
    <source>
        <dbReference type="Google" id="ProtNLM"/>
    </source>
</evidence>
<dbReference type="Proteomes" id="UP000651010">
    <property type="component" value="Unassembled WGS sequence"/>
</dbReference>
<organism evidence="2 3">
    <name type="scientific">Dyella acidiphila</name>
    <dbReference type="NCBI Taxonomy" id="2775866"/>
    <lineage>
        <taxon>Bacteria</taxon>
        <taxon>Pseudomonadati</taxon>
        <taxon>Pseudomonadota</taxon>
        <taxon>Gammaproteobacteria</taxon>
        <taxon>Lysobacterales</taxon>
        <taxon>Rhodanobacteraceae</taxon>
        <taxon>Dyella</taxon>
    </lineage>
</organism>
<gene>
    <name evidence="2" type="ORF">IGX34_20945</name>
</gene>
<feature type="signal peptide" evidence="1">
    <location>
        <begin position="1"/>
        <end position="16"/>
    </location>
</feature>
<accession>A0ABR9GFN3</accession>
<proteinExistence type="predicted"/>
<protein>
    <recommendedName>
        <fullName evidence="4">Secreted protein</fullName>
    </recommendedName>
</protein>
<name>A0ABR9GFN3_9GAMM</name>
<keyword evidence="3" id="KW-1185">Reference proteome</keyword>
<reference evidence="2 3" key="1">
    <citation type="submission" date="2020-09" db="EMBL/GenBank/DDBJ databases">
        <title>Dyella sp. 7MK23 isolated from forest soil.</title>
        <authorList>
            <person name="Fu J."/>
        </authorList>
    </citation>
    <scope>NUCLEOTIDE SEQUENCE [LARGE SCALE GENOMIC DNA]</scope>
    <source>
        <strain evidence="2 3">7MK23</strain>
    </source>
</reference>
<evidence type="ECO:0000256" key="1">
    <source>
        <dbReference type="SAM" id="SignalP"/>
    </source>
</evidence>
<comment type="caution">
    <text evidence="2">The sequence shown here is derived from an EMBL/GenBank/DDBJ whole genome shotgun (WGS) entry which is preliminary data.</text>
</comment>
<sequence>MIAAVSLVGMATAVQAADAVNLTSVSTLSPNFRPQNVPLDYVITPNGYFAASCVHAVNQGEKVHNDGSIEALDGSIRKPAACTLPHFTQSGVRIEANGRIGNPLSSRKPASSYSGWLLTADYVSSSNVGTISANWVVPSNPSSTTNQVDYFFPGLEQNDSSPDSILQPVLGYNAFSGSGVSAWTLSSWNCCYAGSTYYSGPVNTAAGHQIYGIVTATCTSTSTSSTCATITTKDQTSGASTTFTTSPYGALTWVFGGTLEAYNISSCSLLPASGSVSYTSIVVKNMSGTTLSNPWSADNIIGSSGPACGYGISTTNSSVTLDY</sequence>